<feature type="region of interest" description="Disordered" evidence="1">
    <location>
        <begin position="1"/>
        <end position="68"/>
    </location>
</feature>
<dbReference type="AlphaFoldDB" id="A0A504Z315"/>
<accession>A0A504Z315</accession>
<gene>
    <name evidence="2" type="ORF">FGIG_01311</name>
</gene>
<dbReference type="EMBL" id="SUNJ01004499">
    <property type="protein sequence ID" value="TPP64368.1"/>
    <property type="molecule type" value="Genomic_DNA"/>
</dbReference>
<reference evidence="2 3" key="1">
    <citation type="submission" date="2019-04" db="EMBL/GenBank/DDBJ databases">
        <title>Annotation for the trematode Fasciola gigantica.</title>
        <authorList>
            <person name="Choi Y.-J."/>
        </authorList>
    </citation>
    <scope>NUCLEOTIDE SEQUENCE [LARGE SCALE GENOMIC DNA]</scope>
    <source>
        <strain evidence="2">Uganda_cow_1</strain>
    </source>
</reference>
<comment type="caution">
    <text evidence="2">The sequence shown here is derived from an EMBL/GenBank/DDBJ whole genome shotgun (WGS) entry which is preliminary data.</text>
</comment>
<evidence type="ECO:0000256" key="1">
    <source>
        <dbReference type="SAM" id="MobiDB-lite"/>
    </source>
</evidence>
<sequence length="122" mass="13405">AKLIFEEKTESRVRRHRTKSPPYSPPERPPPAQPSAPYAYIGHTTSAPSYPGGPPPYPSVGNTPGQPPQIGFVIPSTANQSYTAYTVPSSKYQTGSFQALFSTIFFGQSVFVDYFSRNYVVI</sequence>
<feature type="compositionally biased region" description="Pro residues" evidence="1">
    <location>
        <begin position="22"/>
        <end position="34"/>
    </location>
</feature>
<proteinExistence type="predicted"/>
<organism evidence="2 3">
    <name type="scientific">Fasciola gigantica</name>
    <name type="common">Giant liver fluke</name>
    <dbReference type="NCBI Taxonomy" id="46835"/>
    <lineage>
        <taxon>Eukaryota</taxon>
        <taxon>Metazoa</taxon>
        <taxon>Spiralia</taxon>
        <taxon>Lophotrochozoa</taxon>
        <taxon>Platyhelminthes</taxon>
        <taxon>Trematoda</taxon>
        <taxon>Digenea</taxon>
        <taxon>Plagiorchiida</taxon>
        <taxon>Echinostomata</taxon>
        <taxon>Echinostomatoidea</taxon>
        <taxon>Fasciolidae</taxon>
        <taxon>Fasciola</taxon>
    </lineage>
</organism>
<protein>
    <submittedName>
        <fullName evidence="2">Uncharacterized protein</fullName>
    </submittedName>
</protein>
<keyword evidence="3" id="KW-1185">Reference proteome</keyword>
<evidence type="ECO:0000313" key="3">
    <source>
        <dbReference type="Proteomes" id="UP000316759"/>
    </source>
</evidence>
<evidence type="ECO:0000313" key="2">
    <source>
        <dbReference type="EMBL" id="TPP64368.1"/>
    </source>
</evidence>
<name>A0A504Z315_FASGI</name>
<dbReference type="Proteomes" id="UP000316759">
    <property type="component" value="Unassembled WGS sequence"/>
</dbReference>
<feature type="non-terminal residue" evidence="2">
    <location>
        <position position="1"/>
    </location>
</feature>
<feature type="compositionally biased region" description="Basic and acidic residues" evidence="1">
    <location>
        <begin position="1"/>
        <end position="12"/>
    </location>
</feature>